<dbReference type="InterPro" id="IPR023213">
    <property type="entry name" value="CAT-like_dom_sf"/>
</dbReference>
<dbReference type="InterPro" id="IPR009081">
    <property type="entry name" value="PP-bd_ACP"/>
</dbReference>
<keyword evidence="3" id="KW-0597">Phosphoprotein</keyword>
<evidence type="ECO:0000256" key="4">
    <source>
        <dbReference type="ARBA" id="ARBA00022598"/>
    </source>
</evidence>
<comment type="caution">
    <text evidence="7">The sequence shown here is derived from an EMBL/GenBank/DDBJ whole genome shotgun (WGS) entry which is preliminary data.</text>
</comment>
<dbReference type="CDD" id="cd19531">
    <property type="entry name" value="LCL_NRPS-like"/>
    <property type="match status" value="1"/>
</dbReference>
<dbReference type="InterPro" id="IPR013120">
    <property type="entry name" value="FAR_NAD-bd"/>
</dbReference>
<dbReference type="InterPro" id="IPR036736">
    <property type="entry name" value="ACP-like_sf"/>
</dbReference>
<dbReference type="Gene3D" id="3.30.559.10">
    <property type="entry name" value="Chloramphenicol acetyltransferase-like domain"/>
    <property type="match status" value="2"/>
</dbReference>
<dbReference type="Pfam" id="PF00501">
    <property type="entry name" value="AMP-binding"/>
    <property type="match status" value="2"/>
</dbReference>
<dbReference type="Proteomes" id="UP001589718">
    <property type="component" value="Unassembled WGS sequence"/>
</dbReference>
<dbReference type="Pfam" id="PF00550">
    <property type="entry name" value="PP-binding"/>
    <property type="match status" value="2"/>
</dbReference>
<dbReference type="Pfam" id="PF00668">
    <property type="entry name" value="Condensation"/>
    <property type="match status" value="2"/>
</dbReference>
<reference evidence="7 8" key="1">
    <citation type="submission" date="2024-09" db="EMBL/GenBank/DDBJ databases">
        <authorList>
            <person name="Sun Q."/>
            <person name="Mori K."/>
        </authorList>
    </citation>
    <scope>NUCLEOTIDE SEQUENCE [LARGE SCALE GENOMIC DNA]</scope>
    <source>
        <strain evidence="7 8">JCM 4362</strain>
    </source>
</reference>
<dbReference type="InterPro" id="IPR045851">
    <property type="entry name" value="AMP-bd_C_sf"/>
</dbReference>
<dbReference type="SUPFAM" id="SSF56801">
    <property type="entry name" value="Acetyl-CoA synthetase-like"/>
    <property type="match status" value="2"/>
</dbReference>
<dbReference type="SMART" id="SM00823">
    <property type="entry name" value="PKS_PP"/>
    <property type="match status" value="2"/>
</dbReference>
<dbReference type="PROSITE" id="PS00455">
    <property type="entry name" value="AMP_BINDING"/>
    <property type="match status" value="1"/>
</dbReference>
<dbReference type="InterPro" id="IPR001242">
    <property type="entry name" value="Condensation_dom"/>
</dbReference>
<organism evidence="7 8">
    <name type="scientific">Streptomyces cremeus</name>
    <dbReference type="NCBI Taxonomy" id="66881"/>
    <lineage>
        <taxon>Bacteria</taxon>
        <taxon>Bacillati</taxon>
        <taxon>Actinomycetota</taxon>
        <taxon>Actinomycetes</taxon>
        <taxon>Kitasatosporales</taxon>
        <taxon>Streptomycetaceae</taxon>
        <taxon>Streptomyces</taxon>
    </lineage>
</organism>
<keyword evidence="4" id="KW-0436">Ligase</keyword>
<evidence type="ECO:0000259" key="6">
    <source>
        <dbReference type="PROSITE" id="PS50075"/>
    </source>
</evidence>
<keyword evidence="2" id="KW-0596">Phosphopantetheine</keyword>
<dbReference type="InterPro" id="IPR000873">
    <property type="entry name" value="AMP-dep_synth/lig_dom"/>
</dbReference>
<feature type="region of interest" description="Disordered" evidence="5">
    <location>
        <begin position="1020"/>
        <end position="1045"/>
    </location>
</feature>
<dbReference type="PROSITE" id="PS50075">
    <property type="entry name" value="CARRIER"/>
    <property type="match status" value="2"/>
</dbReference>
<dbReference type="Gene3D" id="3.40.50.12780">
    <property type="entry name" value="N-terminal domain of ligase-like"/>
    <property type="match status" value="1"/>
</dbReference>
<comment type="cofactor">
    <cofactor evidence="1">
        <name>pantetheine 4'-phosphate</name>
        <dbReference type="ChEBI" id="CHEBI:47942"/>
    </cofactor>
</comment>
<dbReference type="PANTHER" id="PTHR45527">
    <property type="entry name" value="NONRIBOSOMAL PEPTIDE SYNTHETASE"/>
    <property type="match status" value="1"/>
</dbReference>
<evidence type="ECO:0000313" key="7">
    <source>
        <dbReference type="EMBL" id="MFB9524056.1"/>
    </source>
</evidence>
<dbReference type="InterPro" id="IPR036291">
    <property type="entry name" value="NAD(P)-bd_dom_sf"/>
</dbReference>
<feature type="domain" description="Carrier" evidence="6">
    <location>
        <begin position="1041"/>
        <end position="1115"/>
    </location>
</feature>
<sequence length="2601" mass="280059">MTGNQGARENRGVRDAEDLRAEILAKRLAGRHTGRGRRGTIERADRQLPLPLSFGQQRLWFLDRLSPGSPEYLVPWAMRLRGPLDVDALGAAWHDVVAAHEILRTRYDLAGSEPVQVIGAPDEADFAVVDLRDRPQGEREKHALALADEQARTAFRLDTDLPARMRVVRISDTDHLLVLVVHHIACDGWSLGLIADRLVAAYRRRTLPGAAPGPQADAPALQYADFAAWQRERLSGPGLAAQLDHWRTELAGLEPVELPTDRPRPQVRDSRGATLLFALEAELAVRVRELARERGTTVFAVLLTAFHVLLARRTGQRDIAVGTPVAGRERPELGPLVGFLVNTVVLRNRWRGDPAFLDLLAAGTRTVQQALAHQDVPFEQLVEELAPERDMSRTPLFTVMFGLQGGVAAQPEFPGLTAQPAEVAWTTAKFDLNLQLAEAPDGSIGGFLEYATALFDEATVDALARQYHRLLAGLVAAPERPVSEADLLSPDERRLLLTDWAGGAAPGRVLDQDPALGGLTGMHQAFEAHAAAAPQAVAISFEGTTLTYGALNARANRLAHVLRDRGVGPDTLVGVSLERGPDLVVSLLAVLKAGGAYVPLDPSYPAPRLGQILADTGLGLVIAQDEHAGVFTGPYRGERILLDGENDAALLAAAPASDPAPVTGRDHLMYVIHTSGSTGRPKGVCMTHGNVLRLFASARDHFSFGPSDVWTLFHSYAFDVSVWELWGALGHGGTLVVPSYEVTRSPEEFIGLLLAEGVTVLNQTPSAFRTLLAATGSNDARLRALRLHTVVFAGERLEPADLLPWYAAFGDAGPDLINMYGITEVTVHATHHRIRPEELTAAAPSIVGRGLSDLRVYLLDRDGLPAPAGVVGELHIGGPGLARGYLGRLDLTAERFVPDPYGPAGARMYRSGDLAAWREGGVLEVLGRADKQVKIRGFRIEPGEIEAALAAHPAVRTAVVLPRTSHDNTVRLAAYLVPESAGGIDRGEIRAHLAGCLPSHLVPDFYLEIDSVPLTANGKLDPAALPDPDPGAPALSARHEPPRTPGEHRVAAAWREVLGLERVGVHDNFFEAGGDSLRAVAVVGALRAEGLDVAVRDLFEHRTIAGLAGVLSGRTGTAQPLPSVEPFSLLEPVDTERLPAGLLDAYPMSQVQIGMVIEMLAGGRSNYHNITSFSIRDGEPFDAAALRAAADELTARHEVLRTSLHPTAYSQPLQAVHPKATLPLTVTDLRGLPADEQGRRVRAHIADERQEVFDLTRPPLLRLAAHLHEDGWRLSITECHAVLEGWSYHSLLMELLHLYRALRDGSPLPAATVPATRYADCIALERRTLRSVEHQDYWHGVLEEYERLSLPEAWAAPGDHPEASVPYQVWVPVADLSEGLRALARRAGVSLKSVLHAAHLKVMSTLTEDGSFHSGLVCDTRPEVPGADRLFGMFLNTVPFPFRLTAPTWRELVSQVYARESEVWTHRRYPLSAMKRAKGMGGTRLIDVFFNYLDFHMVDTELVDFGDSIDESPNEFPLAVTSLGGHLILTTSPRVLDRPHAQRLADAYRRVLEAMAADPDGDPRGGFLAPGEHARMLTDRQYAAGEGHERSAEVRTPADRVAEHARSTPGRTAVISADGSAVSYAALDERVDRLAAVLRGRGVGPDVTVAVLLTHRVELIVALLAVLRAHGAYVPLDPEHPAARHAHVLGDSGAALVLTEQSLSGTLPPGFAGRTVLVDTEQAYGEQPPAETSAARGAGPDSLAYAIYTSGSTGVPKGVMITRRGLANYLDWAVRHYRVHPGGTVPLLGSVAFDLVVTNLLVPLTAGAAVRLLPLERPVDALAELLRGTERTGELAAPRHFELLKITPAHLELLKARLADGGPLDSVATFVVGGEELRPDTVRDWRRLAPDAVIVNEYGPTETVVGCTVADVTRLAPDAPRVPIGGPVAGTRTYVLDRFGNPVADGVVGELLIGGAGLARGYLGRPDLTAASFVPDPFSAEGDRLYRTGDLVRRRADGELEFLGRADRQLKIAGHRIEPGEVEAVLRAHPAVTDAVVVAREDAPGDRRLTGYAVLTPGAGAGPGPGELRRYLGEKLPAHLVPSAIVLLDALPVTLGGKTDHRLLPAPQFRPELAAPYERPRNPAEARLVDIWTKVFGLDQVGRNDDFYELGGDSMTSLRIVAEASARGLELELRDVLAHPTCARLAVRLRGGEVKDIRAAVRADAVLDPEFAVARDSTSVGQDAPVLLTGATGFVGVFLLRELLDRTTGPVRCLVRCVDASDGVRRIREAMRRLGVPDADVPERVEAVPGDLARPRFGLTDEAFDALGRGLAAIYHNGAAVNAVYPYAALRAANVLGTRELLGLAARRRTPLHHISTMSVFSVAQGERGTVTEETPTDDLDGITDGYSQSKWAADALVRQAAARGLPATVHRLGTVSWHSATGAANPEDVVCRTIDACTHIGAVPVAELELDLMPVDHAVAAVVALGREAVEVGKAGRAGEARAVGEEAGAEVFHLISGRPAQWGHLARWLTEHTGRPVESLPYLTWRARIVRAAEQPGGGELKKLLPLFPNLDFDPSQPVLRSDLKAPYTERRLAALGLSCPETGREALGRFLNRHRPQS</sequence>
<feature type="domain" description="Carrier" evidence="6">
    <location>
        <begin position="2119"/>
        <end position="2193"/>
    </location>
</feature>
<dbReference type="InterPro" id="IPR010080">
    <property type="entry name" value="Thioester_reductase-like_dom"/>
</dbReference>
<dbReference type="CDD" id="cd05930">
    <property type="entry name" value="A_NRPS"/>
    <property type="match status" value="1"/>
</dbReference>
<keyword evidence="8" id="KW-1185">Reference proteome</keyword>
<evidence type="ECO:0000256" key="1">
    <source>
        <dbReference type="ARBA" id="ARBA00001957"/>
    </source>
</evidence>
<dbReference type="SUPFAM" id="SSF51735">
    <property type="entry name" value="NAD(P)-binding Rossmann-fold domains"/>
    <property type="match status" value="1"/>
</dbReference>
<dbReference type="SUPFAM" id="SSF52777">
    <property type="entry name" value="CoA-dependent acyltransferases"/>
    <property type="match status" value="4"/>
</dbReference>
<evidence type="ECO:0000313" key="8">
    <source>
        <dbReference type="Proteomes" id="UP001589718"/>
    </source>
</evidence>
<dbReference type="Gene3D" id="3.30.300.30">
    <property type="match status" value="2"/>
</dbReference>
<dbReference type="Gene3D" id="3.40.50.1820">
    <property type="entry name" value="alpha/beta hydrolase"/>
    <property type="match status" value="1"/>
</dbReference>
<evidence type="ECO:0000256" key="5">
    <source>
        <dbReference type="SAM" id="MobiDB-lite"/>
    </source>
</evidence>
<dbReference type="Pfam" id="PF13193">
    <property type="entry name" value="AMP-binding_C"/>
    <property type="match status" value="2"/>
</dbReference>
<dbReference type="RefSeq" id="WP_345218302.1">
    <property type="nucleotide sequence ID" value="NZ_BAAAXE010000001.1"/>
</dbReference>
<dbReference type="Gene3D" id="1.10.1200.10">
    <property type="entry name" value="ACP-like"/>
    <property type="match status" value="1"/>
</dbReference>
<name>A0ABV5PNI4_STRCM</name>
<dbReference type="NCBIfam" id="TIGR01733">
    <property type="entry name" value="AA-adenyl-dom"/>
    <property type="match status" value="2"/>
</dbReference>
<dbReference type="PROSITE" id="PS00012">
    <property type="entry name" value="PHOSPHOPANTETHEINE"/>
    <property type="match status" value="2"/>
</dbReference>
<dbReference type="SUPFAM" id="SSF47336">
    <property type="entry name" value="ACP-like"/>
    <property type="match status" value="2"/>
</dbReference>
<protein>
    <submittedName>
        <fullName evidence="7">Amino acid adenylation domain-containing protein</fullName>
    </submittedName>
</protein>
<dbReference type="InterPro" id="IPR020806">
    <property type="entry name" value="PKS_PP-bd"/>
</dbReference>
<evidence type="ECO:0000256" key="2">
    <source>
        <dbReference type="ARBA" id="ARBA00022450"/>
    </source>
</evidence>
<dbReference type="Pfam" id="PF07993">
    <property type="entry name" value="NAD_binding_4"/>
    <property type="match status" value="1"/>
</dbReference>
<dbReference type="InterPro" id="IPR025110">
    <property type="entry name" value="AMP-bd_C"/>
</dbReference>
<dbReference type="EMBL" id="JBHMCR010000019">
    <property type="protein sequence ID" value="MFB9524056.1"/>
    <property type="molecule type" value="Genomic_DNA"/>
</dbReference>
<dbReference type="Gene3D" id="3.30.559.30">
    <property type="entry name" value="Nonribosomal peptide synthetase, condensation domain"/>
    <property type="match status" value="2"/>
</dbReference>
<dbReference type="InterPro" id="IPR042099">
    <property type="entry name" value="ANL_N_sf"/>
</dbReference>
<dbReference type="InterPro" id="IPR006162">
    <property type="entry name" value="Ppantetheine_attach_site"/>
</dbReference>
<accession>A0ABV5PNI4</accession>
<dbReference type="CDD" id="cd05235">
    <property type="entry name" value="SDR_e1"/>
    <property type="match status" value="1"/>
</dbReference>
<dbReference type="Gene3D" id="3.40.50.720">
    <property type="entry name" value="NAD(P)-binding Rossmann-like Domain"/>
    <property type="match status" value="1"/>
</dbReference>
<dbReference type="PANTHER" id="PTHR45527:SF1">
    <property type="entry name" value="FATTY ACID SYNTHASE"/>
    <property type="match status" value="1"/>
</dbReference>
<evidence type="ECO:0000256" key="3">
    <source>
        <dbReference type="ARBA" id="ARBA00022553"/>
    </source>
</evidence>
<dbReference type="NCBIfam" id="TIGR01746">
    <property type="entry name" value="Thioester-redct"/>
    <property type="match status" value="1"/>
</dbReference>
<dbReference type="InterPro" id="IPR010071">
    <property type="entry name" value="AA_adenyl_dom"/>
</dbReference>
<dbReference type="InterPro" id="IPR020845">
    <property type="entry name" value="AMP-binding_CS"/>
</dbReference>
<dbReference type="InterPro" id="IPR029058">
    <property type="entry name" value="AB_hydrolase_fold"/>
</dbReference>
<dbReference type="Gene3D" id="3.40.50.980">
    <property type="match status" value="2"/>
</dbReference>
<gene>
    <name evidence="7" type="ORF">ACFFTU_29345</name>
</gene>
<dbReference type="Gene3D" id="2.30.38.10">
    <property type="entry name" value="Luciferase, Domain 3"/>
    <property type="match status" value="1"/>
</dbReference>
<proteinExistence type="predicted"/>
<dbReference type="CDD" id="cd17643">
    <property type="entry name" value="A_NRPS_Cytc1-like"/>
    <property type="match status" value="1"/>
</dbReference>